<dbReference type="OrthoDB" id="9798761at2"/>
<dbReference type="Proteomes" id="UP000194873">
    <property type="component" value="Unassembled WGS sequence"/>
</dbReference>
<dbReference type="Pfam" id="PF03235">
    <property type="entry name" value="GmrSD_N"/>
    <property type="match status" value="1"/>
</dbReference>
<evidence type="ECO:0000313" key="3">
    <source>
        <dbReference type="EMBL" id="OUJ69887.1"/>
    </source>
</evidence>
<evidence type="ECO:0008006" key="5">
    <source>
        <dbReference type="Google" id="ProtNLM"/>
    </source>
</evidence>
<evidence type="ECO:0000313" key="4">
    <source>
        <dbReference type="Proteomes" id="UP000194873"/>
    </source>
</evidence>
<dbReference type="InterPro" id="IPR004919">
    <property type="entry name" value="GmrSD_N"/>
</dbReference>
<accession>A0A243W7W8</accession>
<dbReference type="AlphaFoldDB" id="A0A243W7W8"/>
<dbReference type="PANTHER" id="PTHR35149:SF1">
    <property type="entry name" value="DUF5655 DOMAIN-CONTAINING PROTEIN"/>
    <property type="match status" value="1"/>
</dbReference>
<evidence type="ECO:0000259" key="1">
    <source>
        <dbReference type="Pfam" id="PF03235"/>
    </source>
</evidence>
<keyword evidence="4" id="KW-1185">Reference proteome</keyword>
<dbReference type="PANTHER" id="PTHR35149">
    <property type="entry name" value="SLL5132 PROTEIN"/>
    <property type="match status" value="1"/>
</dbReference>
<dbReference type="Pfam" id="PF07510">
    <property type="entry name" value="GmrSD_C"/>
    <property type="match status" value="1"/>
</dbReference>
<comment type="caution">
    <text evidence="3">The sequence shown here is derived from an EMBL/GenBank/DDBJ whole genome shotgun (WGS) entry which is preliminary data.</text>
</comment>
<proteinExistence type="predicted"/>
<evidence type="ECO:0000259" key="2">
    <source>
        <dbReference type="Pfam" id="PF07510"/>
    </source>
</evidence>
<dbReference type="EMBL" id="MTSE01000029">
    <property type="protein sequence ID" value="OUJ69887.1"/>
    <property type="molecule type" value="Genomic_DNA"/>
</dbReference>
<feature type="domain" description="GmrSD restriction endonucleases N-terminal" evidence="1">
    <location>
        <begin position="16"/>
        <end position="251"/>
    </location>
</feature>
<feature type="domain" description="GmrSD restriction endonucleases C-terminal" evidence="2">
    <location>
        <begin position="470"/>
        <end position="588"/>
    </location>
</feature>
<sequence>MADSTLDTGQKYVKEIFYPERFYNIPEYQRPYVWGAEQVSALCEDLAAALAHDKNREYFLGCMIWNAKVDPNDGNPYSYHDILDGQQRFITLYLLHAVIRDLSTSSSVKSQVAKRLQQEGNDLENIPERNRLQFSIRQDDEFFQKFVLSPQGTRQDAQLAELADSSTATTSVRSMAAALRTLHAWWADQLKGHSAEETFQKFLYDFLVYLGNKVLVLYLATSDNLDDAYNLFTVLNSRGLQLQASDILRAQNLRAVSDEATRKKYAARWDDYQSAVEGPFNSFDDFLWAMITILVKYRNGETMGNISNSFNFIYKMKLLDKGPTTFDFMGRYVQHLEAVFTSNYQAEEYGCLYENLNYILSNTFGNQYLVVLMHYRACFGEANILEFLLKLDNLFSAAWLTSSFSILTRTFILLRRMEELRDSLPDKQAASLAFLQDAVLRYDYQDEKASTRIDLDRFFQLLDEEQWGSFSGTRINKTRYLLLKLDLLTGNLNNKLYLNKAQASLEHILPQKPKAPAWQVSEEYHAEWLHRLGNVVLVDTKKNASLSNSSFLDKRHKYSTYIEGRANTNYVFITYQQWDEPTLKQNHARVVDLLKAYYKGNSLHTLKELRKKALAIPVTVPA</sequence>
<protein>
    <recommendedName>
        <fullName evidence="5">DUF262 domain-containing protein</fullName>
    </recommendedName>
</protein>
<gene>
    <name evidence="3" type="ORF">BXP70_25830</name>
</gene>
<name>A0A243W7W8_9BACT</name>
<dbReference type="RefSeq" id="WP_086597011.1">
    <property type="nucleotide sequence ID" value="NZ_MTSE01000029.1"/>
</dbReference>
<organism evidence="3 4">
    <name type="scientific">Hymenobacter crusticola</name>
    <dbReference type="NCBI Taxonomy" id="1770526"/>
    <lineage>
        <taxon>Bacteria</taxon>
        <taxon>Pseudomonadati</taxon>
        <taxon>Bacteroidota</taxon>
        <taxon>Cytophagia</taxon>
        <taxon>Cytophagales</taxon>
        <taxon>Hymenobacteraceae</taxon>
        <taxon>Hymenobacter</taxon>
    </lineage>
</organism>
<dbReference type="InterPro" id="IPR011089">
    <property type="entry name" value="GmrSD_C"/>
</dbReference>
<reference evidence="3 4" key="1">
    <citation type="submission" date="2017-01" db="EMBL/GenBank/DDBJ databases">
        <title>A new Hymenobacter.</title>
        <authorList>
            <person name="Liang Y."/>
            <person name="Feng F."/>
        </authorList>
    </citation>
    <scope>NUCLEOTIDE SEQUENCE [LARGE SCALE GENOMIC DNA]</scope>
    <source>
        <strain evidence="3">MIMBbqt21</strain>
    </source>
</reference>